<evidence type="ECO:0000313" key="3">
    <source>
        <dbReference type="EMBL" id="KAH9414938.1"/>
    </source>
</evidence>
<dbReference type="EMBL" id="NJHN03000102">
    <property type="protein sequence ID" value="KAH9414938.1"/>
    <property type="molecule type" value="Genomic_DNA"/>
</dbReference>
<protein>
    <submittedName>
        <fullName evidence="3">Uncharacterized protein</fullName>
    </submittedName>
</protein>
<keyword evidence="4" id="KW-1185">Reference proteome</keyword>
<evidence type="ECO:0000313" key="4">
    <source>
        <dbReference type="Proteomes" id="UP000887458"/>
    </source>
</evidence>
<feature type="compositionally biased region" description="Basic residues" evidence="1">
    <location>
        <begin position="8"/>
        <end position="18"/>
    </location>
</feature>
<comment type="caution">
    <text evidence="3">The sequence shown here is derived from an EMBL/GenBank/DDBJ whole genome shotgun (WGS) entry which is preliminary data.</text>
</comment>
<feature type="transmembrane region" description="Helical" evidence="2">
    <location>
        <begin position="21"/>
        <end position="44"/>
    </location>
</feature>
<evidence type="ECO:0000256" key="1">
    <source>
        <dbReference type="SAM" id="MobiDB-lite"/>
    </source>
</evidence>
<gene>
    <name evidence="3" type="ORF">DERP_014107</name>
</gene>
<name>A0ABQ8IX82_DERPT</name>
<feature type="region of interest" description="Disordered" evidence="1">
    <location>
        <begin position="44"/>
        <end position="73"/>
    </location>
</feature>
<evidence type="ECO:0000256" key="2">
    <source>
        <dbReference type="SAM" id="Phobius"/>
    </source>
</evidence>
<feature type="region of interest" description="Disordered" evidence="1">
    <location>
        <begin position="1"/>
        <end position="21"/>
    </location>
</feature>
<reference evidence="3 4" key="1">
    <citation type="journal article" date="2018" name="J. Allergy Clin. Immunol.">
        <title>High-quality assembly of Dermatophagoides pteronyssinus genome and transcriptome reveals a wide range of novel allergens.</title>
        <authorList>
            <person name="Liu X.Y."/>
            <person name="Yang K.Y."/>
            <person name="Wang M.Q."/>
            <person name="Kwok J.S."/>
            <person name="Zeng X."/>
            <person name="Yang Z."/>
            <person name="Xiao X.J."/>
            <person name="Lau C.P."/>
            <person name="Li Y."/>
            <person name="Huang Z.M."/>
            <person name="Ba J.G."/>
            <person name="Yim A.K."/>
            <person name="Ouyang C.Y."/>
            <person name="Ngai S.M."/>
            <person name="Chan T.F."/>
            <person name="Leung E.L."/>
            <person name="Liu L."/>
            <person name="Liu Z.G."/>
            <person name="Tsui S.K."/>
        </authorList>
    </citation>
    <scope>NUCLEOTIDE SEQUENCE [LARGE SCALE GENOMIC DNA]</scope>
    <source>
        <strain evidence="3">Derp</strain>
    </source>
</reference>
<keyword evidence="2" id="KW-0812">Transmembrane</keyword>
<proteinExistence type="predicted"/>
<reference evidence="3 4" key="2">
    <citation type="journal article" date="2022" name="Mol. Biol. Evol.">
        <title>Comparative Genomics Reveals Insights into the Divergent Evolution of Astigmatic Mites and Household Pest Adaptations.</title>
        <authorList>
            <person name="Xiong Q."/>
            <person name="Wan A.T."/>
            <person name="Liu X."/>
            <person name="Fung C.S."/>
            <person name="Xiao X."/>
            <person name="Malainual N."/>
            <person name="Hou J."/>
            <person name="Wang L."/>
            <person name="Wang M."/>
            <person name="Yang K.Y."/>
            <person name="Cui Y."/>
            <person name="Leung E.L."/>
            <person name="Nong W."/>
            <person name="Shin S.K."/>
            <person name="Au S.W."/>
            <person name="Jeong K.Y."/>
            <person name="Chew F.T."/>
            <person name="Hui J.H."/>
            <person name="Leung T.F."/>
            <person name="Tungtrongchitr A."/>
            <person name="Zhong N."/>
            <person name="Liu Z."/>
            <person name="Tsui S.K."/>
        </authorList>
    </citation>
    <scope>NUCLEOTIDE SEQUENCE [LARGE SCALE GENOMIC DNA]</scope>
    <source>
        <strain evidence="3">Derp</strain>
    </source>
</reference>
<accession>A0ABQ8IX82</accession>
<sequence length="73" mass="8359">MKQQQKLSIHKLHSRMKRKDSGPLDLMPVLFILTAVVIAAAAVVDKNQNQNPQKKESKKTKLNKEHSEMKQHS</sequence>
<feature type="compositionally biased region" description="Basic and acidic residues" evidence="1">
    <location>
        <begin position="62"/>
        <end position="73"/>
    </location>
</feature>
<keyword evidence="2" id="KW-1133">Transmembrane helix</keyword>
<organism evidence="3 4">
    <name type="scientific">Dermatophagoides pteronyssinus</name>
    <name type="common">European house dust mite</name>
    <dbReference type="NCBI Taxonomy" id="6956"/>
    <lineage>
        <taxon>Eukaryota</taxon>
        <taxon>Metazoa</taxon>
        <taxon>Ecdysozoa</taxon>
        <taxon>Arthropoda</taxon>
        <taxon>Chelicerata</taxon>
        <taxon>Arachnida</taxon>
        <taxon>Acari</taxon>
        <taxon>Acariformes</taxon>
        <taxon>Sarcoptiformes</taxon>
        <taxon>Astigmata</taxon>
        <taxon>Psoroptidia</taxon>
        <taxon>Analgoidea</taxon>
        <taxon>Pyroglyphidae</taxon>
        <taxon>Dermatophagoidinae</taxon>
        <taxon>Dermatophagoides</taxon>
    </lineage>
</organism>
<dbReference type="Proteomes" id="UP000887458">
    <property type="component" value="Unassembled WGS sequence"/>
</dbReference>
<keyword evidence="2" id="KW-0472">Membrane</keyword>